<name>A0A3B9GTU4_9PROT</name>
<proteinExistence type="predicted"/>
<organism evidence="1 2">
    <name type="scientific">Hyphomonas adhaerens</name>
    <dbReference type="NCBI Taxonomy" id="81029"/>
    <lineage>
        <taxon>Bacteria</taxon>
        <taxon>Pseudomonadati</taxon>
        <taxon>Pseudomonadota</taxon>
        <taxon>Alphaproteobacteria</taxon>
        <taxon>Hyphomonadales</taxon>
        <taxon>Hyphomonadaceae</taxon>
        <taxon>Hyphomonas</taxon>
    </lineage>
</organism>
<feature type="non-terminal residue" evidence="1">
    <location>
        <position position="100"/>
    </location>
</feature>
<evidence type="ECO:0000313" key="1">
    <source>
        <dbReference type="EMBL" id="HAE25859.1"/>
    </source>
</evidence>
<dbReference type="Proteomes" id="UP000259610">
    <property type="component" value="Unassembled WGS sequence"/>
</dbReference>
<protein>
    <submittedName>
        <fullName evidence="1">Uncharacterized protein</fullName>
    </submittedName>
</protein>
<reference evidence="1 2" key="1">
    <citation type="journal article" date="2018" name="Nat. Biotechnol.">
        <title>A standardized bacterial taxonomy based on genome phylogeny substantially revises the tree of life.</title>
        <authorList>
            <person name="Parks D.H."/>
            <person name="Chuvochina M."/>
            <person name="Waite D.W."/>
            <person name="Rinke C."/>
            <person name="Skarshewski A."/>
            <person name="Chaumeil P.A."/>
            <person name="Hugenholtz P."/>
        </authorList>
    </citation>
    <scope>NUCLEOTIDE SEQUENCE [LARGE SCALE GENOMIC DNA]</scope>
    <source>
        <strain evidence="1">UBA8733</strain>
    </source>
</reference>
<dbReference type="EMBL" id="DMAN01000037">
    <property type="protein sequence ID" value="HAE25859.1"/>
    <property type="molecule type" value="Genomic_DNA"/>
</dbReference>
<gene>
    <name evidence="1" type="ORF">DCG58_01760</name>
</gene>
<accession>A0A3B9GTU4</accession>
<evidence type="ECO:0000313" key="2">
    <source>
        <dbReference type="Proteomes" id="UP000259610"/>
    </source>
</evidence>
<comment type="caution">
    <text evidence="1">The sequence shown here is derived from an EMBL/GenBank/DDBJ whole genome shotgun (WGS) entry which is preliminary data.</text>
</comment>
<dbReference type="AlphaFoldDB" id="A0A3B9GTU4"/>
<sequence>MKIPAVKELLRLLARMAATSPVPQLLCPLEFGGDLFGERFSFRTPRPVFSGRRGAFNVVGIVMGRIDQGSGAACIPQRIEQAGEILDTGRNHMRNDAFPL</sequence>